<dbReference type="PROSITE" id="PS00723">
    <property type="entry name" value="POLYPRENYL_SYNTHASE_1"/>
    <property type="match status" value="1"/>
</dbReference>
<keyword evidence="6" id="KW-0456">Lyase</keyword>
<dbReference type="Pfam" id="PF00348">
    <property type="entry name" value="polyprenyl_synt"/>
    <property type="match status" value="1"/>
</dbReference>
<dbReference type="InterPro" id="IPR008949">
    <property type="entry name" value="Isoprenoid_synthase_dom_sf"/>
</dbReference>
<dbReference type="InterPro" id="IPR000092">
    <property type="entry name" value="Polyprenyl_synt"/>
</dbReference>
<evidence type="ECO:0000256" key="6">
    <source>
        <dbReference type="ARBA" id="ARBA00023239"/>
    </source>
</evidence>
<dbReference type="PANTHER" id="PTHR12001">
    <property type="entry name" value="GERANYLGERANYL PYROPHOSPHATE SYNTHASE"/>
    <property type="match status" value="1"/>
</dbReference>
<keyword evidence="2" id="KW-0808">Transferase</keyword>
<dbReference type="PANTHER" id="PTHR12001:SF72">
    <property type="entry name" value="THIJ_PFPI FAMILY PROTEIN (AFU_ORTHOLOGUE AFUA_3G01210)-RELATED"/>
    <property type="match status" value="1"/>
</dbReference>
<comment type="similarity">
    <text evidence="9">In the N-terminal section; belongs to the terpene synthase family.</text>
</comment>
<evidence type="ECO:0000256" key="5">
    <source>
        <dbReference type="ARBA" id="ARBA00023229"/>
    </source>
</evidence>
<keyword evidence="11" id="KW-1185">Reference proteome</keyword>
<gene>
    <name evidence="10" type="ORF">BDW42DRAFT_194698</name>
</gene>
<accession>A0A2J5HS62</accession>
<name>A0A2J5HS62_9EURO</name>
<dbReference type="EMBL" id="KZ559551">
    <property type="protein sequence ID" value="PLN80107.1"/>
    <property type="molecule type" value="Genomic_DNA"/>
</dbReference>
<evidence type="ECO:0000256" key="1">
    <source>
        <dbReference type="ARBA" id="ARBA00004721"/>
    </source>
</evidence>
<keyword evidence="4" id="KW-0460">Magnesium</keyword>
<dbReference type="GO" id="GO:0004659">
    <property type="term" value="F:prenyltransferase activity"/>
    <property type="evidence" value="ECO:0007669"/>
    <property type="project" value="InterPro"/>
</dbReference>
<dbReference type="SUPFAM" id="SSF48576">
    <property type="entry name" value="Terpenoid synthases"/>
    <property type="match status" value="2"/>
</dbReference>
<evidence type="ECO:0000313" key="10">
    <source>
        <dbReference type="EMBL" id="PLN80107.1"/>
    </source>
</evidence>
<comment type="pathway">
    <text evidence="1">Secondary metabolite biosynthesis; terpenoid biosynthesis.</text>
</comment>
<keyword evidence="5" id="KW-0414">Isoprene biosynthesis</keyword>
<dbReference type="Proteomes" id="UP000235023">
    <property type="component" value="Unassembled WGS sequence"/>
</dbReference>
<organism evidence="10 11">
    <name type="scientific">Aspergillus taichungensis</name>
    <dbReference type="NCBI Taxonomy" id="482145"/>
    <lineage>
        <taxon>Eukaryota</taxon>
        <taxon>Fungi</taxon>
        <taxon>Dikarya</taxon>
        <taxon>Ascomycota</taxon>
        <taxon>Pezizomycotina</taxon>
        <taxon>Eurotiomycetes</taxon>
        <taxon>Eurotiomycetidae</taxon>
        <taxon>Eurotiales</taxon>
        <taxon>Aspergillaceae</taxon>
        <taxon>Aspergillus</taxon>
        <taxon>Aspergillus subgen. Circumdati</taxon>
    </lineage>
</organism>
<dbReference type="Gene3D" id="1.10.600.10">
    <property type="entry name" value="Farnesyl Diphosphate Synthase"/>
    <property type="match status" value="2"/>
</dbReference>
<evidence type="ECO:0000256" key="4">
    <source>
        <dbReference type="ARBA" id="ARBA00022842"/>
    </source>
</evidence>
<keyword evidence="3" id="KW-0479">Metal-binding</keyword>
<evidence type="ECO:0000256" key="2">
    <source>
        <dbReference type="ARBA" id="ARBA00022679"/>
    </source>
</evidence>
<dbReference type="OrthoDB" id="6921389at2759"/>
<comment type="similarity">
    <text evidence="8">In the C-terminal section; belongs to the FPP/GGPP synthase family.</text>
</comment>
<sequence length="665" mass="76691">METTGRVWIYSQPVDEDLVRQSPAFTTLPVRVNKNNDVADAAARRALRDWGLYIADGMEKTPHVSSSPHGNYFSYTCLEGIPERLGLIVYLAEIGSLYDDAFDGEPKRTVEELEKLDHYLDLGDTQAAVEGSRDAKFKKMIAQPLLDVLQTDRELGIQMLDSYRETWIKKVERVTEFTRYSEYLKHRIFDCRLRAYFFMVEFAMAFRLSAEDREMIQPMFDKIEECLVLNQDYWSWGKEYYAWQTQGKRLMNCIEVISRTERLSTSEAKEKVKGMILATETEFIKRKERFATQRPKDWKRLERWIEALGTALGSYHYIASIDPQYHAFAESPNGMSNEPQKRDDMPFLQERSAKCRDLHRVRGQRDYAAVAAPRDYINSLPSKGIRSMLIDAFNLWFCVPHGPLKTIENLVQLLHNASLILDDIEDNSGLRRGQPAAHLVYGTPQATNSATFMFIQAIQEARRLESRQSMDVVLEHAERLHLGQSWDLYWRFHNQCPSESEYMGMVDDKTGAMFQMLVGLLQAESPVCCVFDLDRLTVLLGRFFQVRDDYMNLKSSDYTEQKGFCEDLDEGKYSFLIVSLMNGCPDAKHSVAGFFHQRQGALSRENKEFILDQLDKAGTFDATLKYLKQTEADIEEEIGRLEELGGQPNPLLRLVVARLSVKHLS</sequence>
<reference evidence="11" key="1">
    <citation type="submission" date="2017-12" db="EMBL/GenBank/DDBJ databases">
        <authorList>
            <consortium name="DOE Joint Genome Institute"/>
            <person name="Mondo S.J."/>
            <person name="Kjaerbolling I."/>
            <person name="Vesth T.C."/>
            <person name="Frisvad J.C."/>
            <person name="Nybo J.L."/>
            <person name="Theobald S."/>
            <person name="Kuo A."/>
            <person name="Bowyer P."/>
            <person name="Matsuda Y."/>
            <person name="Lyhne E.K."/>
            <person name="Kogle M.E."/>
            <person name="Clum A."/>
            <person name="Lipzen A."/>
            <person name="Salamov A."/>
            <person name="Ngan C.Y."/>
            <person name="Daum C."/>
            <person name="Chiniquy J."/>
            <person name="Barry K."/>
            <person name="LaButti K."/>
            <person name="Haridas S."/>
            <person name="Simmons B.A."/>
            <person name="Magnuson J.K."/>
            <person name="Mortensen U.H."/>
            <person name="Larsen T.O."/>
            <person name="Grigoriev I.V."/>
            <person name="Baker S.E."/>
            <person name="Andersen M.R."/>
            <person name="Nordberg H.P."/>
            <person name="Cantor M.N."/>
            <person name="Hua S.X."/>
        </authorList>
    </citation>
    <scope>NUCLEOTIDE SEQUENCE [LARGE SCALE GENOMIC DNA]</scope>
    <source>
        <strain evidence="11">IBT 19404</strain>
    </source>
</reference>
<dbReference type="GO" id="GO:0046165">
    <property type="term" value="P:alcohol biosynthetic process"/>
    <property type="evidence" value="ECO:0007669"/>
    <property type="project" value="UniProtKB-ARBA"/>
</dbReference>
<dbReference type="GO" id="GO:0046872">
    <property type="term" value="F:metal ion binding"/>
    <property type="evidence" value="ECO:0007669"/>
    <property type="project" value="UniProtKB-KW"/>
</dbReference>
<keyword evidence="7" id="KW-0511">Multifunctional enzyme</keyword>
<dbReference type="SFLD" id="SFLDS00005">
    <property type="entry name" value="Isoprenoid_Synthase_Type_I"/>
    <property type="match status" value="1"/>
</dbReference>
<evidence type="ECO:0000256" key="8">
    <source>
        <dbReference type="ARBA" id="ARBA00038363"/>
    </source>
</evidence>
<dbReference type="GO" id="GO:0016829">
    <property type="term" value="F:lyase activity"/>
    <property type="evidence" value="ECO:0007669"/>
    <property type="project" value="UniProtKB-KW"/>
</dbReference>
<protein>
    <submittedName>
        <fullName evidence="10">Isoprenoid synthase domain-containing protein</fullName>
    </submittedName>
</protein>
<evidence type="ECO:0000256" key="9">
    <source>
        <dbReference type="ARBA" id="ARBA00038372"/>
    </source>
</evidence>
<dbReference type="PROSITE" id="PS00444">
    <property type="entry name" value="POLYPRENYL_SYNTHASE_2"/>
    <property type="match status" value="1"/>
</dbReference>
<dbReference type="AlphaFoldDB" id="A0A2J5HS62"/>
<proteinExistence type="inferred from homology"/>
<dbReference type="Pfam" id="PF19086">
    <property type="entry name" value="Terpene_syn_C_2"/>
    <property type="match status" value="1"/>
</dbReference>
<dbReference type="InterPro" id="IPR033749">
    <property type="entry name" value="Polyprenyl_synt_CS"/>
</dbReference>
<dbReference type="GO" id="GO:0043386">
    <property type="term" value="P:mycotoxin biosynthetic process"/>
    <property type="evidence" value="ECO:0007669"/>
    <property type="project" value="UniProtKB-ARBA"/>
</dbReference>
<evidence type="ECO:0000256" key="3">
    <source>
        <dbReference type="ARBA" id="ARBA00022723"/>
    </source>
</evidence>
<evidence type="ECO:0000256" key="7">
    <source>
        <dbReference type="ARBA" id="ARBA00023268"/>
    </source>
</evidence>
<dbReference type="GO" id="GO:0008299">
    <property type="term" value="P:isoprenoid biosynthetic process"/>
    <property type="evidence" value="ECO:0007669"/>
    <property type="project" value="UniProtKB-KW"/>
</dbReference>
<evidence type="ECO:0000313" key="11">
    <source>
        <dbReference type="Proteomes" id="UP000235023"/>
    </source>
</evidence>